<reference evidence="1" key="2">
    <citation type="journal article" date="2022" name="Sci. Total Environ.">
        <title>Prevalence, transmission, and molecular epidemiology of tet(X)-positive bacteria among humans, animals, and environmental niches in China: An epidemiological, and genomic-based study.</title>
        <authorList>
            <person name="Dong N."/>
            <person name="Zeng Y."/>
            <person name="Cai C."/>
            <person name="Sun C."/>
            <person name="Lu J."/>
            <person name="Liu C."/>
            <person name="Zhou H."/>
            <person name="Sun Q."/>
            <person name="Shu L."/>
            <person name="Wang H."/>
            <person name="Wang Y."/>
            <person name="Wang S."/>
            <person name="Wu C."/>
            <person name="Chan E.W."/>
            <person name="Chen G."/>
            <person name="Shen Z."/>
            <person name="Chen S."/>
            <person name="Zhang R."/>
        </authorList>
    </citation>
    <scope>NUCLEOTIDE SEQUENCE</scope>
    <source>
        <strain evidence="1">210</strain>
    </source>
</reference>
<dbReference type="AlphaFoldDB" id="A0AAW7DMU8"/>
<dbReference type="PROSITE" id="PS51257">
    <property type="entry name" value="PROKAR_LIPOPROTEIN"/>
    <property type="match status" value="1"/>
</dbReference>
<dbReference type="Proteomes" id="UP001173578">
    <property type="component" value="Unassembled WGS sequence"/>
</dbReference>
<organism evidence="1 2">
    <name type="scientific">Empedobacter falsenii</name>
    <dbReference type="NCBI Taxonomy" id="343874"/>
    <lineage>
        <taxon>Bacteria</taxon>
        <taxon>Pseudomonadati</taxon>
        <taxon>Bacteroidota</taxon>
        <taxon>Flavobacteriia</taxon>
        <taxon>Flavobacteriales</taxon>
        <taxon>Weeksellaceae</taxon>
        <taxon>Empedobacter</taxon>
    </lineage>
</organism>
<comment type="caution">
    <text evidence="1">The sequence shown here is derived from an EMBL/GenBank/DDBJ whole genome shotgun (WGS) entry which is preliminary data.</text>
</comment>
<evidence type="ECO:0008006" key="3">
    <source>
        <dbReference type="Google" id="ProtNLM"/>
    </source>
</evidence>
<protein>
    <recommendedName>
        <fullName evidence="3">DUF4221 domain-containing protein</fullName>
    </recommendedName>
</protein>
<evidence type="ECO:0000313" key="2">
    <source>
        <dbReference type="Proteomes" id="UP001173578"/>
    </source>
</evidence>
<evidence type="ECO:0000313" key="1">
    <source>
        <dbReference type="EMBL" id="MDM1551862.1"/>
    </source>
</evidence>
<proteinExistence type="predicted"/>
<dbReference type="EMBL" id="JACALR010000005">
    <property type="protein sequence ID" value="MDM1551862.1"/>
    <property type="molecule type" value="Genomic_DNA"/>
</dbReference>
<reference evidence="1" key="1">
    <citation type="submission" date="2020-06" db="EMBL/GenBank/DDBJ databases">
        <authorList>
            <person name="Dong N."/>
        </authorList>
    </citation>
    <scope>NUCLEOTIDE SEQUENCE</scope>
    <source>
        <strain evidence="1">210</strain>
    </source>
</reference>
<accession>A0AAW7DMU8</accession>
<dbReference type="RefSeq" id="WP_286486393.1">
    <property type="nucleotide sequence ID" value="NZ_JACALR010000005.1"/>
</dbReference>
<gene>
    <name evidence="1" type="ORF">HX095_11620</name>
</gene>
<sequence>MKNITYLLLILFFSCSEEKNKPIPQQYEEYIPINEKTIHFGNHEMSLKFTSHQPIELSILDNYNLLVKTKKENDLSELSIVNTNGEIVRKHTHQDSYTNGKEQFIKGYLVNFEKKYFKTWAFDEIQDEKKIIQENELLNYSTDKASEQIENIYKTAEFITVDYDHDYKYLEQKKVEEDTDTSNRKLAVIYIKPTVYIINYLKQNTWYQFYTTNNIMKKISLDDVLSSGVNSLFEKYNSEEKEWEVIPNENIKYQYFYKIKKTKIVKPSGGNSPAYKAKWWLGNLYLKVNIDKDTLKIYDKLYLDEEWLHTSIEINGKKVGTFYDINKNPIKPFMLYHNNNLNYHLFTNDINKLYFIQKKNNY</sequence>
<name>A0AAW7DMU8_9FLAO</name>